<organism evidence="3 4">
    <name type="scientific">Tepidiforma thermophila (strain KCTC 52669 / CGMCC 1.13589 / G233)</name>
    <dbReference type="NCBI Taxonomy" id="2761530"/>
    <lineage>
        <taxon>Bacteria</taxon>
        <taxon>Bacillati</taxon>
        <taxon>Chloroflexota</taxon>
        <taxon>Tepidiformia</taxon>
        <taxon>Tepidiformales</taxon>
        <taxon>Tepidiformaceae</taxon>
        <taxon>Tepidiforma</taxon>
    </lineage>
</organism>
<dbReference type="GO" id="GO:0008168">
    <property type="term" value="F:methyltransferase activity"/>
    <property type="evidence" value="ECO:0007669"/>
    <property type="project" value="UniProtKB-KW"/>
</dbReference>
<dbReference type="InterPro" id="IPR002052">
    <property type="entry name" value="DNA_methylase_N6_adenine_CS"/>
</dbReference>
<dbReference type="PANTHER" id="PTHR43542">
    <property type="entry name" value="METHYLTRANSFERASE"/>
    <property type="match status" value="1"/>
</dbReference>
<keyword evidence="4" id="KW-1185">Reference proteome</keyword>
<dbReference type="EMBL" id="PDJQ01000001">
    <property type="protein sequence ID" value="PFG74675.1"/>
    <property type="molecule type" value="Genomic_DNA"/>
</dbReference>
<dbReference type="SUPFAM" id="SSF53335">
    <property type="entry name" value="S-adenosyl-L-methionine-dependent methyltransferases"/>
    <property type="match status" value="1"/>
</dbReference>
<evidence type="ECO:0000313" key="3">
    <source>
        <dbReference type="EMBL" id="PFG74675.1"/>
    </source>
</evidence>
<dbReference type="Pfam" id="PF03602">
    <property type="entry name" value="Cons_hypoth95"/>
    <property type="match status" value="1"/>
</dbReference>
<dbReference type="InterPro" id="IPR004398">
    <property type="entry name" value="RNA_MeTrfase_RsmD"/>
</dbReference>
<dbReference type="PIRSF" id="PIRSF004553">
    <property type="entry name" value="CHP00095"/>
    <property type="match status" value="1"/>
</dbReference>
<keyword evidence="1 3" id="KW-0489">Methyltransferase</keyword>
<keyword evidence="2 3" id="KW-0808">Transferase</keyword>
<dbReference type="InterPro" id="IPR029063">
    <property type="entry name" value="SAM-dependent_MTases_sf"/>
</dbReference>
<evidence type="ECO:0000313" key="4">
    <source>
        <dbReference type="Proteomes" id="UP000223071"/>
    </source>
</evidence>
<comment type="caution">
    <text evidence="3">The sequence shown here is derived from an EMBL/GenBank/DDBJ whole genome shotgun (WGS) entry which is preliminary data.</text>
</comment>
<dbReference type="PROSITE" id="PS00092">
    <property type="entry name" value="N6_MTASE"/>
    <property type="match status" value="1"/>
</dbReference>
<proteinExistence type="predicted"/>
<dbReference type="NCBIfam" id="TIGR00095">
    <property type="entry name" value="16S rRNA (guanine(966)-N(2))-methyltransferase RsmD"/>
    <property type="match status" value="1"/>
</dbReference>
<dbReference type="AlphaFoldDB" id="A0A2A9HI42"/>
<sequence length="186" mass="19732">MAGKGVRIAGGSARGVPLVEPRGVRLRPTSGLVREAVFNILGESVRGARVLDLYAGTGALGIEALSRGAAHATFLEGDAACVDAILQSLARAGFSAQGTVLRGRLPAALDRLEGTFDLVFMDPPYDDPAREEVLVRLSPLLAPGGRIVFEHGSRYNPPVRPRGLQLLDRRTYGDTAVAFYGHLEGE</sequence>
<dbReference type="Gene3D" id="3.40.50.150">
    <property type="entry name" value="Vaccinia Virus protein VP39"/>
    <property type="match status" value="1"/>
</dbReference>
<dbReference type="CDD" id="cd02440">
    <property type="entry name" value="AdoMet_MTases"/>
    <property type="match status" value="1"/>
</dbReference>
<dbReference type="RefSeq" id="WP_098504044.1">
    <property type="nucleotide sequence ID" value="NZ_PDJQ01000001.1"/>
</dbReference>
<name>A0A2A9HI42_TEPT2</name>
<evidence type="ECO:0000256" key="1">
    <source>
        <dbReference type="ARBA" id="ARBA00022603"/>
    </source>
</evidence>
<accession>A0A2A9HI42</accession>
<reference evidence="3 4" key="1">
    <citation type="submission" date="2017-09" db="EMBL/GenBank/DDBJ databases">
        <title>Sequencing the genomes of two abundant thermophiles in Great Basin hot springs: Thermocrinis jamiesonii and novel Chloroflexi Thermoflexus hugenholtzii.</title>
        <authorList>
            <person name="Hedlund B."/>
        </authorList>
    </citation>
    <scope>NUCLEOTIDE SEQUENCE [LARGE SCALE GENOMIC DNA]</scope>
    <source>
        <strain evidence="3 4">G233</strain>
    </source>
</reference>
<gene>
    <name evidence="3" type="ORF">A9A59_1912</name>
</gene>
<evidence type="ECO:0000256" key="2">
    <source>
        <dbReference type="ARBA" id="ARBA00022679"/>
    </source>
</evidence>
<protein>
    <submittedName>
        <fullName evidence="3">16S rRNA (Guanine966-N2)-methyltransferase</fullName>
    </submittedName>
</protein>
<dbReference type="PANTHER" id="PTHR43542:SF1">
    <property type="entry name" value="METHYLTRANSFERASE"/>
    <property type="match status" value="1"/>
</dbReference>
<dbReference type="Proteomes" id="UP000223071">
    <property type="component" value="Unassembled WGS sequence"/>
</dbReference>
<dbReference type="GO" id="GO:0003676">
    <property type="term" value="F:nucleic acid binding"/>
    <property type="evidence" value="ECO:0007669"/>
    <property type="project" value="InterPro"/>
</dbReference>
<dbReference type="GO" id="GO:0031167">
    <property type="term" value="P:rRNA methylation"/>
    <property type="evidence" value="ECO:0007669"/>
    <property type="project" value="InterPro"/>
</dbReference>